<evidence type="ECO:0000256" key="2">
    <source>
        <dbReference type="ARBA" id="ARBA00023012"/>
    </source>
</evidence>
<dbReference type="GO" id="GO:0000156">
    <property type="term" value="F:phosphorelay response regulator activity"/>
    <property type="evidence" value="ECO:0007669"/>
    <property type="project" value="TreeGrafter"/>
</dbReference>
<dbReference type="Gene3D" id="6.10.250.690">
    <property type="match status" value="1"/>
</dbReference>
<keyword evidence="1 6" id="KW-0597">Phosphoprotein</keyword>
<keyword evidence="2" id="KW-0902">Two-component regulatory system</keyword>
<dbReference type="RefSeq" id="WP_183898593.1">
    <property type="nucleotide sequence ID" value="NZ_JACIDW010000001.1"/>
</dbReference>
<dbReference type="FunFam" id="3.40.50.2300:FF:000002">
    <property type="entry name" value="DNA-binding response regulator PhoP"/>
    <property type="match status" value="1"/>
</dbReference>
<dbReference type="CDD" id="cd00383">
    <property type="entry name" value="trans_reg_C"/>
    <property type="match status" value="1"/>
</dbReference>
<organism evidence="10 11">
    <name type="scientific">Rhizobium metallidurans</name>
    <dbReference type="NCBI Taxonomy" id="1265931"/>
    <lineage>
        <taxon>Bacteria</taxon>
        <taxon>Pseudomonadati</taxon>
        <taxon>Pseudomonadota</taxon>
        <taxon>Alphaproteobacteria</taxon>
        <taxon>Hyphomicrobiales</taxon>
        <taxon>Rhizobiaceae</taxon>
        <taxon>Rhizobium/Agrobacterium group</taxon>
        <taxon>Rhizobium</taxon>
    </lineage>
</organism>
<sequence length="221" mass="24365">MRILAVEDDRRIATDIKAALTSAGFLVEHSANGEEAWFLGDTEDYALVVLDLGLPDMDGLSVLKRWRAADRHMPVLVLSARGTWQERVEGIDAGADDYLPKPFRMEELVARVRSLVRRASGRGASQQDIGPLSIDLNRMTVSVNGVPANLTGLEYRVLAYLSLNQERSVTPHELQDHLYGDGNAREANALEAVIARLRRKLGANAIITRRGFGYSIGGDRL</sequence>
<keyword evidence="11" id="KW-1185">Reference proteome</keyword>
<dbReference type="GO" id="GO:0032993">
    <property type="term" value="C:protein-DNA complex"/>
    <property type="evidence" value="ECO:0007669"/>
    <property type="project" value="TreeGrafter"/>
</dbReference>
<evidence type="ECO:0000259" key="9">
    <source>
        <dbReference type="PROSITE" id="PS51755"/>
    </source>
</evidence>
<feature type="DNA-binding region" description="OmpR/PhoB-type" evidence="7">
    <location>
        <begin position="124"/>
        <end position="218"/>
    </location>
</feature>
<feature type="domain" description="Response regulatory" evidence="8">
    <location>
        <begin position="2"/>
        <end position="116"/>
    </location>
</feature>
<keyword evidence="4 7" id="KW-0238">DNA-binding</keyword>
<evidence type="ECO:0000313" key="10">
    <source>
        <dbReference type="EMBL" id="MBB3962893.1"/>
    </source>
</evidence>
<gene>
    <name evidence="10" type="ORF">GGQ67_000511</name>
</gene>
<evidence type="ECO:0000256" key="6">
    <source>
        <dbReference type="PROSITE-ProRule" id="PRU00169"/>
    </source>
</evidence>
<dbReference type="PANTHER" id="PTHR48111">
    <property type="entry name" value="REGULATOR OF RPOS"/>
    <property type="match status" value="1"/>
</dbReference>
<dbReference type="PROSITE" id="PS50110">
    <property type="entry name" value="RESPONSE_REGULATORY"/>
    <property type="match status" value="1"/>
</dbReference>
<evidence type="ECO:0000256" key="4">
    <source>
        <dbReference type="ARBA" id="ARBA00023125"/>
    </source>
</evidence>
<dbReference type="SMART" id="SM00448">
    <property type="entry name" value="REC"/>
    <property type="match status" value="1"/>
</dbReference>
<feature type="modified residue" description="4-aspartylphosphate" evidence="6">
    <location>
        <position position="51"/>
    </location>
</feature>
<feature type="domain" description="OmpR/PhoB-type" evidence="9">
    <location>
        <begin position="124"/>
        <end position="218"/>
    </location>
</feature>
<dbReference type="GO" id="GO:0006355">
    <property type="term" value="P:regulation of DNA-templated transcription"/>
    <property type="evidence" value="ECO:0007669"/>
    <property type="project" value="InterPro"/>
</dbReference>
<keyword evidence="5" id="KW-0804">Transcription</keyword>
<evidence type="ECO:0000256" key="7">
    <source>
        <dbReference type="PROSITE-ProRule" id="PRU01091"/>
    </source>
</evidence>
<dbReference type="GO" id="GO:0000976">
    <property type="term" value="F:transcription cis-regulatory region binding"/>
    <property type="evidence" value="ECO:0007669"/>
    <property type="project" value="TreeGrafter"/>
</dbReference>
<dbReference type="EMBL" id="JACIDW010000001">
    <property type="protein sequence ID" value="MBB3962893.1"/>
    <property type="molecule type" value="Genomic_DNA"/>
</dbReference>
<protein>
    <submittedName>
        <fullName evidence="10">DNA-binding response OmpR family regulator</fullName>
    </submittedName>
</protein>
<dbReference type="Proteomes" id="UP000582090">
    <property type="component" value="Unassembled WGS sequence"/>
</dbReference>
<dbReference type="PANTHER" id="PTHR48111:SF37">
    <property type="entry name" value="RESPONSE REGULATOR PROTEIN CARR"/>
    <property type="match status" value="1"/>
</dbReference>
<comment type="caution">
    <text evidence="10">The sequence shown here is derived from an EMBL/GenBank/DDBJ whole genome shotgun (WGS) entry which is preliminary data.</text>
</comment>
<name>A0A7W6CKW3_9HYPH</name>
<dbReference type="Gene3D" id="3.40.50.2300">
    <property type="match status" value="1"/>
</dbReference>
<dbReference type="Pfam" id="PF00486">
    <property type="entry name" value="Trans_reg_C"/>
    <property type="match status" value="1"/>
</dbReference>
<dbReference type="GO" id="GO:0005829">
    <property type="term" value="C:cytosol"/>
    <property type="evidence" value="ECO:0007669"/>
    <property type="project" value="TreeGrafter"/>
</dbReference>
<dbReference type="SMART" id="SM00862">
    <property type="entry name" value="Trans_reg_C"/>
    <property type="match status" value="1"/>
</dbReference>
<dbReference type="InterPro" id="IPR011006">
    <property type="entry name" value="CheY-like_superfamily"/>
</dbReference>
<evidence type="ECO:0000256" key="5">
    <source>
        <dbReference type="ARBA" id="ARBA00023163"/>
    </source>
</evidence>
<dbReference type="CDD" id="cd19934">
    <property type="entry name" value="REC_OmpR_EcPhoP-like"/>
    <property type="match status" value="1"/>
</dbReference>
<dbReference type="InterPro" id="IPR001789">
    <property type="entry name" value="Sig_transdc_resp-reg_receiver"/>
</dbReference>
<dbReference type="AlphaFoldDB" id="A0A7W6CKW3"/>
<evidence type="ECO:0000259" key="8">
    <source>
        <dbReference type="PROSITE" id="PS50110"/>
    </source>
</evidence>
<proteinExistence type="predicted"/>
<dbReference type="Gene3D" id="1.10.10.10">
    <property type="entry name" value="Winged helix-like DNA-binding domain superfamily/Winged helix DNA-binding domain"/>
    <property type="match status" value="1"/>
</dbReference>
<dbReference type="InterPro" id="IPR039420">
    <property type="entry name" value="WalR-like"/>
</dbReference>
<keyword evidence="3" id="KW-0805">Transcription regulation</keyword>
<reference evidence="10 11" key="1">
    <citation type="submission" date="2020-08" db="EMBL/GenBank/DDBJ databases">
        <title>Genomic Encyclopedia of Type Strains, Phase IV (KMG-IV): sequencing the most valuable type-strain genomes for metagenomic binning, comparative biology and taxonomic classification.</title>
        <authorList>
            <person name="Goeker M."/>
        </authorList>
    </citation>
    <scope>NUCLEOTIDE SEQUENCE [LARGE SCALE GENOMIC DNA]</scope>
    <source>
        <strain evidence="10 11">DSM 26575</strain>
    </source>
</reference>
<dbReference type="PROSITE" id="PS51755">
    <property type="entry name" value="OMPR_PHOB"/>
    <property type="match status" value="1"/>
</dbReference>
<dbReference type="InterPro" id="IPR001867">
    <property type="entry name" value="OmpR/PhoB-type_DNA-bd"/>
</dbReference>
<dbReference type="SUPFAM" id="SSF52172">
    <property type="entry name" value="CheY-like"/>
    <property type="match status" value="1"/>
</dbReference>
<evidence type="ECO:0000256" key="3">
    <source>
        <dbReference type="ARBA" id="ARBA00023015"/>
    </source>
</evidence>
<dbReference type="Pfam" id="PF00072">
    <property type="entry name" value="Response_reg"/>
    <property type="match status" value="1"/>
</dbReference>
<evidence type="ECO:0000256" key="1">
    <source>
        <dbReference type="ARBA" id="ARBA00022553"/>
    </source>
</evidence>
<accession>A0A7W6CKW3</accession>
<evidence type="ECO:0000313" key="11">
    <source>
        <dbReference type="Proteomes" id="UP000582090"/>
    </source>
</evidence>
<dbReference type="InterPro" id="IPR036388">
    <property type="entry name" value="WH-like_DNA-bd_sf"/>
</dbReference>